<gene>
    <name evidence="1" type="ORF">PAMC26510_15680</name>
</gene>
<evidence type="ECO:0000313" key="2">
    <source>
        <dbReference type="Proteomes" id="UP000194546"/>
    </source>
</evidence>
<reference evidence="1 2" key="1">
    <citation type="submission" date="2017-03" db="EMBL/GenBank/DDBJ databases">
        <title>Genome analysis of strain PAMC 26510.</title>
        <authorList>
            <person name="Oh H.-M."/>
            <person name="Yang J.-A."/>
        </authorList>
    </citation>
    <scope>NUCLEOTIDE SEQUENCE [LARGE SCALE GENOMIC DNA]</scope>
    <source>
        <strain evidence="1 2">PAMC 26510</strain>
    </source>
</reference>
<comment type="caution">
    <text evidence="1">The sequence shown here is derived from an EMBL/GenBank/DDBJ whole genome shotgun (WGS) entry which is preliminary data.</text>
</comment>
<name>A0A242MV59_CABSO</name>
<dbReference type="AlphaFoldDB" id="A0A242MV59"/>
<accession>A0A242MV59</accession>
<sequence length="41" mass="4306">MFDVGGGRLAGLVAEAPFVFRARGFMTRSTGARVNAECGDD</sequence>
<organism evidence="1 2">
    <name type="scientific">Caballeronia sordidicola</name>
    <name type="common">Burkholderia sordidicola</name>
    <dbReference type="NCBI Taxonomy" id="196367"/>
    <lineage>
        <taxon>Bacteria</taxon>
        <taxon>Pseudomonadati</taxon>
        <taxon>Pseudomonadota</taxon>
        <taxon>Betaproteobacteria</taxon>
        <taxon>Burkholderiales</taxon>
        <taxon>Burkholderiaceae</taxon>
        <taxon>Caballeronia</taxon>
    </lineage>
</organism>
<evidence type="ECO:0000313" key="1">
    <source>
        <dbReference type="EMBL" id="OTP75004.1"/>
    </source>
</evidence>
<dbReference type="Proteomes" id="UP000194546">
    <property type="component" value="Unassembled WGS sequence"/>
</dbReference>
<dbReference type="EMBL" id="NBTY01000078">
    <property type="protein sequence ID" value="OTP75004.1"/>
    <property type="molecule type" value="Genomic_DNA"/>
</dbReference>
<proteinExistence type="predicted"/>
<protein>
    <submittedName>
        <fullName evidence="1">Uncharacterized protein</fullName>
    </submittedName>
</protein>